<gene>
    <name evidence="1" type="ORF">KOF27_15675</name>
</gene>
<sequence>MEQFIALRKHYLPHEPDTEENIAAAIWLDNRHWTNSQIAVANGIALAFKGDSWAS</sequence>
<dbReference type="AlphaFoldDB" id="A0AAJ4NLI3"/>
<name>A0AAJ4NLI3_PRORE</name>
<dbReference type="Proteomes" id="UP000682358">
    <property type="component" value="Chromosome"/>
</dbReference>
<protein>
    <submittedName>
        <fullName evidence="1">Uncharacterized protein</fullName>
    </submittedName>
</protein>
<dbReference type="Pfam" id="PF21830">
    <property type="entry name" value="DUF6890"/>
    <property type="match status" value="1"/>
</dbReference>
<accession>A0AAJ4NLI3</accession>
<dbReference type="EMBL" id="CP076405">
    <property type="protein sequence ID" value="QWQ22747.2"/>
    <property type="molecule type" value="Genomic_DNA"/>
</dbReference>
<evidence type="ECO:0000313" key="2">
    <source>
        <dbReference type="Proteomes" id="UP000682358"/>
    </source>
</evidence>
<organism evidence="1 2">
    <name type="scientific">Providencia rettgeri</name>
    <dbReference type="NCBI Taxonomy" id="587"/>
    <lineage>
        <taxon>Bacteria</taxon>
        <taxon>Pseudomonadati</taxon>
        <taxon>Pseudomonadota</taxon>
        <taxon>Gammaproteobacteria</taxon>
        <taxon>Enterobacterales</taxon>
        <taxon>Morganellaceae</taxon>
        <taxon>Providencia</taxon>
    </lineage>
</organism>
<evidence type="ECO:0000313" key="1">
    <source>
        <dbReference type="EMBL" id="QWQ22747.2"/>
    </source>
</evidence>
<proteinExistence type="predicted"/>
<dbReference type="InterPro" id="IPR054184">
    <property type="entry name" value="DUF6890"/>
</dbReference>
<reference evidence="1" key="1">
    <citation type="submission" date="2021-06" db="EMBL/GenBank/DDBJ databases">
        <title>Emergence of genetically related NDM-1-producing Providencia rettgeri strains in Argentina.</title>
        <authorList>
            <person name="Pasteran F."/>
            <person name="Meo A."/>
            <person name="Gomez S."/>
            <person name="Derdoy L."/>
            <person name="Albronoz E."/>
            <person name="Faccone D."/>
            <person name="Guerriero L."/>
            <person name="Archuby D."/>
            <person name="Tarzia A."/>
            <person name="Lopez M."/>
            <person name="Corso A."/>
        </authorList>
    </citation>
    <scope>NUCLEOTIDE SEQUENCE</scope>
    <source>
        <strain evidence="1">PreM15628</strain>
    </source>
</reference>